<dbReference type="AlphaFoldDB" id="A0A9P8TC14"/>
<dbReference type="GO" id="GO:0016740">
    <property type="term" value="F:transferase activity"/>
    <property type="evidence" value="ECO:0007669"/>
    <property type="project" value="UniProtKB-KW"/>
</dbReference>
<accession>A0A9P8TC14</accession>
<dbReference type="PANTHER" id="PTHR46118">
    <property type="entry name" value="PROTEIN ABHD11"/>
    <property type="match status" value="1"/>
</dbReference>
<keyword evidence="2" id="KW-0808">Transferase</keyword>
<keyword evidence="6" id="KW-1185">Reference proteome</keyword>
<dbReference type="GO" id="GO:0005739">
    <property type="term" value="C:mitochondrion"/>
    <property type="evidence" value="ECO:0007669"/>
    <property type="project" value="TreeGrafter"/>
</dbReference>
<evidence type="ECO:0000259" key="4">
    <source>
        <dbReference type="Pfam" id="PF00561"/>
    </source>
</evidence>
<feature type="domain" description="AB hydrolase-1" evidence="4">
    <location>
        <begin position="48"/>
        <end position="283"/>
    </location>
</feature>
<sequence length="301" mass="34728">MFRNHIRRFHNYESITNSLFDKTIPPVKLSYELINKQSIITNTSSSSPILILHGLFGSKLNNRTLGIKLNEQLQRDIYLLDLRNHGDSPHNINHDYQSLSSDVENFIVEQNLKDSIIIGHSMGAKTGMALSLRNPNLISMLINVDNAPVNLIPNGEFLKYIDILNKIEKLELTKLKDADNEFIKIESNPLIRSFILQNMKKNSNGVLKSRIPLNILKKSIISGEISSWKFPNGHNFFNKPTLFLRGLKSKYLVDDYIIDIAKFYTNFEIKDLDCGHFVLYEKPKESIELIVDFIKKHEDHY</sequence>
<evidence type="ECO:0000313" key="5">
    <source>
        <dbReference type="EMBL" id="KAH3672756.1"/>
    </source>
</evidence>
<name>A0A9P8TC14_9ASCO</name>
<keyword evidence="3" id="KW-0378">Hydrolase</keyword>
<dbReference type="GO" id="GO:0052689">
    <property type="term" value="F:carboxylic ester hydrolase activity"/>
    <property type="evidence" value="ECO:0007669"/>
    <property type="project" value="TreeGrafter"/>
</dbReference>
<dbReference type="Pfam" id="PF00561">
    <property type="entry name" value="Abhydrolase_1"/>
    <property type="match status" value="1"/>
</dbReference>
<dbReference type="OrthoDB" id="8119704at2759"/>
<comment type="caution">
    <text evidence="5">The sequence shown here is derived from an EMBL/GenBank/DDBJ whole genome shotgun (WGS) entry which is preliminary data.</text>
</comment>
<dbReference type="PANTHER" id="PTHR46118:SF4">
    <property type="entry name" value="PROTEIN ABHD11"/>
    <property type="match status" value="1"/>
</dbReference>
<dbReference type="SUPFAM" id="SSF53474">
    <property type="entry name" value="alpha/beta-Hydrolases"/>
    <property type="match status" value="1"/>
</dbReference>
<evidence type="ECO:0000256" key="1">
    <source>
        <dbReference type="ARBA" id="ARBA00008645"/>
    </source>
</evidence>
<evidence type="ECO:0000313" key="6">
    <source>
        <dbReference type="Proteomes" id="UP000769528"/>
    </source>
</evidence>
<dbReference type="InterPro" id="IPR000073">
    <property type="entry name" value="AB_hydrolase_1"/>
</dbReference>
<gene>
    <name evidence="5" type="ORF">WICMUC_004162</name>
</gene>
<comment type="similarity">
    <text evidence="1">Belongs to the AB hydrolase superfamily.</text>
</comment>
<reference evidence="5" key="2">
    <citation type="submission" date="2021-01" db="EMBL/GenBank/DDBJ databases">
        <authorList>
            <person name="Schikora-Tamarit M.A."/>
        </authorList>
    </citation>
    <scope>NUCLEOTIDE SEQUENCE</scope>
    <source>
        <strain evidence="5">CBS6341</strain>
    </source>
</reference>
<proteinExistence type="inferred from homology"/>
<protein>
    <recommendedName>
        <fullName evidence="4">AB hydrolase-1 domain-containing protein</fullName>
    </recommendedName>
</protein>
<dbReference type="Proteomes" id="UP000769528">
    <property type="component" value="Unassembled WGS sequence"/>
</dbReference>
<reference evidence="5" key="1">
    <citation type="journal article" date="2021" name="Open Biol.">
        <title>Shared evolutionary footprints suggest mitochondrial oxidative damage underlies multiple complex I losses in fungi.</title>
        <authorList>
            <person name="Schikora-Tamarit M.A."/>
            <person name="Marcet-Houben M."/>
            <person name="Nosek J."/>
            <person name="Gabaldon T."/>
        </authorList>
    </citation>
    <scope>NUCLEOTIDE SEQUENCE</scope>
    <source>
        <strain evidence="5">CBS6341</strain>
    </source>
</reference>
<evidence type="ECO:0000256" key="3">
    <source>
        <dbReference type="ARBA" id="ARBA00022801"/>
    </source>
</evidence>
<dbReference type="Gene3D" id="3.40.50.1820">
    <property type="entry name" value="alpha/beta hydrolase"/>
    <property type="match status" value="1"/>
</dbReference>
<dbReference type="EMBL" id="JAEUBF010001113">
    <property type="protein sequence ID" value="KAH3672756.1"/>
    <property type="molecule type" value="Genomic_DNA"/>
</dbReference>
<dbReference type="InterPro" id="IPR029058">
    <property type="entry name" value="AB_hydrolase_fold"/>
</dbReference>
<evidence type="ECO:0000256" key="2">
    <source>
        <dbReference type="ARBA" id="ARBA00022679"/>
    </source>
</evidence>
<organism evidence="5 6">
    <name type="scientific">Wickerhamomyces mucosus</name>
    <dbReference type="NCBI Taxonomy" id="1378264"/>
    <lineage>
        <taxon>Eukaryota</taxon>
        <taxon>Fungi</taxon>
        <taxon>Dikarya</taxon>
        <taxon>Ascomycota</taxon>
        <taxon>Saccharomycotina</taxon>
        <taxon>Saccharomycetes</taxon>
        <taxon>Phaffomycetales</taxon>
        <taxon>Wickerhamomycetaceae</taxon>
        <taxon>Wickerhamomyces</taxon>
    </lineage>
</organism>